<name>A0A7W7QLA7_9ACTN</name>
<dbReference type="RefSeq" id="WP_184714270.1">
    <property type="nucleotide sequence ID" value="NZ_JACHJP010000002.1"/>
</dbReference>
<dbReference type="Proteomes" id="UP000552644">
    <property type="component" value="Unassembled WGS sequence"/>
</dbReference>
<evidence type="ECO:0000256" key="4">
    <source>
        <dbReference type="ARBA" id="ARBA00022989"/>
    </source>
</evidence>
<evidence type="ECO:0000259" key="7">
    <source>
        <dbReference type="Pfam" id="PF13396"/>
    </source>
</evidence>
<dbReference type="InterPro" id="IPR027379">
    <property type="entry name" value="CLS_N"/>
</dbReference>
<evidence type="ECO:0000256" key="3">
    <source>
        <dbReference type="ARBA" id="ARBA00022692"/>
    </source>
</evidence>
<dbReference type="EMBL" id="JACHJP010000002">
    <property type="protein sequence ID" value="MBB4915632.1"/>
    <property type="molecule type" value="Genomic_DNA"/>
</dbReference>
<keyword evidence="4 6" id="KW-1133">Transmembrane helix</keyword>
<evidence type="ECO:0000313" key="8">
    <source>
        <dbReference type="EMBL" id="MBB4915632.1"/>
    </source>
</evidence>
<dbReference type="GO" id="GO:0005886">
    <property type="term" value="C:plasma membrane"/>
    <property type="evidence" value="ECO:0007669"/>
    <property type="project" value="UniProtKB-SubCell"/>
</dbReference>
<protein>
    <recommendedName>
        <fullName evidence="7">Cardiolipin synthase N-terminal domain-containing protein</fullName>
    </recommendedName>
</protein>
<evidence type="ECO:0000256" key="2">
    <source>
        <dbReference type="ARBA" id="ARBA00022475"/>
    </source>
</evidence>
<accession>A0A7W7QLA7</accession>
<keyword evidence="5 6" id="KW-0472">Membrane</keyword>
<organism evidence="8 9">
    <name type="scientific">Streptosporangium saharense</name>
    <dbReference type="NCBI Taxonomy" id="1706840"/>
    <lineage>
        <taxon>Bacteria</taxon>
        <taxon>Bacillati</taxon>
        <taxon>Actinomycetota</taxon>
        <taxon>Actinomycetes</taxon>
        <taxon>Streptosporangiales</taxon>
        <taxon>Streptosporangiaceae</taxon>
        <taxon>Streptosporangium</taxon>
    </lineage>
</organism>
<proteinExistence type="predicted"/>
<keyword evidence="2" id="KW-1003">Cell membrane</keyword>
<keyword evidence="3 6" id="KW-0812">Transmembrane</keyword>
<dbReference type="AlphaFoldDB" id="A0A7W7QLA7"/>
<sequence>MKRQRQQKRWRDLTDRQRTAILVVASVELSLTATAAVDLWRAPAERVRGDRRLWWPVLLVQPFGPLLYLLLGRRRAGDRT</sequence>
<feature type="transmembrane region" description="Helical" evidence="6">
    <location>
        <begin position="53"/>
        <end position="71"/>
    </location>
</feature>
<keyword evidence="9" id="KW-1185">Reference proteome</keyword>
<evidence type="ECO:0000256" key="1">
    <source>
        <dbReference type="ARBA" id="ARBA00004651"/>
    </source>
</evidence>
<feature type="domain" description="Cardiolipin synthase N-terminal" evidence="7">
    <location>
        <begin position="31"/>
        <end position="73"/>
    </location>
</feature>
<evidence type="ECO:0000313" key="9">
    <source>
        <dbReference type="Proteomes" id="UP000552644"/>
    </source>
</evidence>
<feature type="transmembrane region" description="Helical" evidence="6">
    <location>
        <begin position="20"/>
        <end position="41"/>
    </location>
</feature>
<evidence type="ECO:0000256" key="6">
    <source>
        <dbReference type="SAM" id="Phobius"/>
    </source>
</evidence>
<evidence type="ECO:0000256" key="5">
    <source>
        <dbReference type="ARBA" id="ARBA00023136"/>
    </source>
</evidence>
<comment type="caution">
    <text evidence="8">The sequence shown here is derived from an EMBL/GenBank/DDBJ whole genome shotgun (WGS) entry which is preliminary data.</text>
</comment>
<dbReference type="Pfam" id="PF13396">
    <property type="entry name" value="PLDc_N"/>
    <property type="match status" value="1"/>
</dbReference>
<reference evidence="8 9" key="1">
    <citation type="submission" date="2020-08" db="EMBL/GenBank/DDBJ databases">
        <title>Genomic Encyclopedia of Type Strains, Phase III (KMG-III): the genomes of soil and plant-associated and newly described type strains.</title>
        <authorList>
            <person name="Whitman W."/>
        </authorList>
    </citation>
    <scope>NUCLEOTIDE SEQUENCE [LARGE SCALE GENOMIC DNA]</scope>
    <source>
        <strain evidence="8 9">CECT 8840</strain>
    </source>
</reference>
<gene>
    <name evidence="8" type="ORF">FHS44_002717</name>
</gene>
<comment type="subcellular location">
    <subcellularLocation>
        <location evidence="1">Cell membrane</location>
        <topology evidence="1">Multi-pass membrane protein</topology>
    </subcellularLocation>
</comment>